<sequence length="206" mass="21124">MPALLRTPGPDVRRGASSTPAVALTFHGAGDPALTRRALSILADHGAHMTVFAVGTWLSANRDLGRAIVAAGHDLGNHTWSHQTMPRLSEAAAHTEIARGATAVAAIDGSSPYLFRPSGTPSSTAAIRTAARASGYARCISFDVDPADYQDPGSAVVVSRTLAAVRAGSIVSLHLGHPGTITALPSILAGLASRSLQPVTVTRLLA</sequence>
<evidence type="ECO:0000313" key="2">
    <source>
        <dbReference type="EMBL" id="TQN47292.1"/>
    </source>
</evidence>
<name>A0A543PT83_9MICO</name>
<organism evidence="2 3">
    <name type="scientific">Humibacillus xanthopallidus</name>
    <dbReference type="NCBI Taxonomy" id="412689"/>
    <lineage>
        <taxon>Bacteria</taxon>
        <taxon>Bacillati</taxon>
        <taxon>Actinomycetota</taxon>
        <taxon>Actinomycetes</taxon>
        <taxon>Micrococcales</taxon>
        <taxon>Intrasporangiaceae</taxon>
        <taxon>Humibacillus</taxon>
    </lineage>
</organism>
<dbReference type="InterPro" id="IPR050248">
    <property type="entry name" value="Polysacc_deacetylase_ArnD"/>
</dbReference>
<reference evidence="2 3" key="1">
    <citation type="submission" date="2019-06" db="EMBL/GenBank/DDBJ databases">
        <title>Sequencing the genomes of 1000 actinobacteria strains.</title>
        <authorList>
            <person name="Klenk H.-P."/>
        </authorList>
    </citation>
    <scope>NUCLEOTIDE SEQUENCE [LARGE SCALE GENOMIC DNA]</scope>
    <source>
        <strain evidence="2 3">DSM 21776</strain>
    </source>
</reference>
<dbReference type="InterPro" id="IPR002509">
    <property type="entry name" value="NODB_dom"/>
</dbReference>
<dbReference type="AlphaFoldDB" id="A0A543PT83"/>
<dbReference type="PROSITE" id="PS51677">
    <property type="entry name" value="NODB"/>
    <property type="match status" value="1"/>
</dbReference>
<accession>A0A543PT83</accession>
<dbReference type="SUPFAM" id="SSF88713">
    <property type="entry name" value="Glycoside hydrolase/deacetylase"/>
    <property type="match status" value="1"/>
</dbReference>
<dbReference type="GO" id="GO:0005975">
    <property type="term" value="P:carbohydrate metabolic process"/>
    <property type="evidence" value="ECO:0007669"/>
    <property type="project" value="InterPro"/>
</dbReference>
<dbReference type="Pfam" id="PF01522">
    <property type="entry name" value="Polysacc_deac_1"/>
    <property type="match status" value="1"/>
</dbReference>
<dbReference type="CDD" id="cd10917">
    <property type="entry name" value="CE4_NodB_like_6s_7s"/>
    <property type="match status" value="1"/>
</dbReference>
<gene>
    <name evidence="2" type="ORF">FHX52_0385</name>
</gene>
<dbReference type="Proteomes" id="UP000320085">
    <property type="component" value="Unassembled WGS sequence"/>
</dbReference>
<evidence type="ECO:0000313" key="3">
    <source>
        <dbReference type="Proteomes" id="UP000320085"/>
    </source>
</evidence>
<evidence type="ECO:0000259" key="1">
    <source>
        <dbReference type="PROSITE" id="PS51677"/>
    </source>
</evidence>
<proteinExistence type="predicted"/>
<dbReference type="EMBL" id="VFQF01000001">
    <property type="protein sequence ID" value="TQN47292.1"/>
    <property type="molecule type" value="Genomic_DNA"/>
</dbReference>
<comment type="caution">
    <text evidence="2">The sequence shown here is derived from an EMBL/GenBank/DDBJ whole genome shotgun (WGS) entry which is preliminary data.</text>
</comment>
<feature type="domain" description="NodB homology" evidence="1">
    <location>
        <begin position="20"/>
        <end position="199"/>
    </location>
</feature>
<protein>
    <submittedName>
        <fullName evidence="2">Peptidoglycan/xylan/chitin deacetylase (PgdA/CDA1 family)</fullName>
    </submittedName>
</protein>
<dbReference type="GO" id="GO:0016810">
    <property type="term" value="F:hydrolase activity, acting on carbon-nitrogen (but not peptide) bonds"/>
    <property type="evidence" value="ECO:0007669"/>
    <property type="project" value="InterPro"/>
</dbReference>
<dbReference type="PANTHER" id="PTHR10587">
    <property type="entry name" value="GLYCOSYL TRANSFERASE-RELATED"/>
    <property type="match status" value="1"/>
</dbReference>
<dbReference type="PANTHER" id="PTHR10587:SF137">
    <property type="entry name" value="4-DEOXY-4-FORMAMIDO-L-ARABINOSE-PHOSPHOUNDECAPRENOL DEFORMYLASE ARND-RELATED"/>
    <property type="match status" value="1"/>
</dbReference>
<dbReference type="InterPro" id="IPR011330">
    <property type="entry name" value="Glyco_hydro/deAcase_b/a-brl"/>
</dbReference>
<dbReference type="Gene3D" id="3.20.20.370">
    <property type="entry name" value="Glycoside hydrolase/deacetylase"/>
    <property type="match status" value="1"/>
</dbReference>